<feature type="compositionally biased region" description="Polar residues" evidence="1">
    <location>
        <begin position="224"/>
        <end position="234"/>
    </location>
</feature>
<reference evidence="2" key="1">
    <citation type="submission" date="2021-03" db="EMBL/GenBank/DDBJ databases">
        <authorList>
            <consortium name="Genoscope - CEA"/>
            <person name="William W."/>
        </authorList>
    </citation>
    <scope>NUCLEOTIDE SEQUENCE</scope>
    <source>
        <strain evidence="2">Doubled-haploid Pahang</strain>
    </source>
</reference>
<feature type="compositionally biased region" description="Low complexity" evidence="1">
    <location>
        <begin position="178"/>
        <end position="191"/>
    </location>
</feature>
<reference evidence="3" key="2">
    <citation type="submission" date="2021-05" db="UniProtKB">
        <authorList>
            <consortium name="EnsemblPlants"/>
        </authorList>
    </citation>
    <scope>IDENTIFICATION</scope>
    <source>
        <strain evidence="3">subsp. malaccensis</strain>
    </source>
</reference>
<organism evidence="3 4">
    <name type="scientific">Musa acuminata subsp. malaccensis</name>
    <name type="common">Wild banana</name>
    <name type="synonym">Musa malaccensis</name>
    <dbReference type="NCBI Taxonomy" id="214687"/>
    <lineage>
        <taxon>Eukaryota</taxon>
        <taxon>Viridiplantae</taxon>
        <taxon>Streptophyta</taxon>
        <taxon>Embryophyta</taxon>
        <taxon>Tracheophyta</taxon>
        <taxon>Spermatophyta</taxon>
        <taxon>Magnoliopsida</taxon>
        <taxon>Liliopsida</taxon>
        <taxon>Zingiberales</taxon>
        <taxon>Musaceae</taxon>
        <taxon>Musa</taxon>
    </lineage>
</organism>
<dbReference type="Gramene" id="Ma10_t16630.1">
    <property type="protein sequence ID" value="Ma10_p16630.1"/>
    <property type="gene ID" value="Ma10_g16630"/>
</dbReference>
<dbReference type="AlphaFoldDB" id="A0A804KX11"/>
<name>A0A804KX11_MUSAM</name>
<sequence>MHNYTRNTIINVRGAGSKLVRRWRTGRLKDASFALAKALSCERTQGGKFPKRGHSFEGRIPLKVKDDDLALFSEMQNHERDNFLLHAYDDFDESISQLRYFSDFKIGVTVPTGRECKDLLNAVGEKNDYDWLLTPPDTPLFPSLDDDEPQPANVYRGRTRTQPISISRTSMTLRTKRSSASPSPRSGYSVSYSRITPSSAYCSIPPPVLRSTTPSRRSSAPLTKPSSLAQTSLTPILRRMSTGSSGQAFTGRRGTSPVKTNRGSSASPKLHG</sequence>
<evidence type="ECO:0000313" key="3">
    <source>
        <dbReference type="EnsemblPlants" id="Ma10_p16630.1"/>
    </source>
</evidence>
<feature type="compositionally biased region" description="Polar residues" evidence="1">
    <location>
        <begin position="257"/>
        <end position="272"/>
    </location>
</feature>
<dbReference type="EMBL" id="HG996476">
    <property type="protein sequence ID" value="CAG1853729.1"/>
    <property type="molecule type" value="Genomic_DNA"/>
</dbReference>
<protein>
    <submittedName>
        <fullName evidence="2">(wild Malaysian banana) hypothetical protein</fullName>
    </submittedName>
</protein>
<dbReference type="GO" id="GO:0055028">
    <property type="term" value="C:cortical microtubule"/>
    <property type="evidence" value="ECO:0000318"/>
    <property type="project" value="GO_Central"/>
</dbReference>
<feature type="region of interest" description="Disordered" evidence="1">
    <location>
        <begin position="203"/>
        <end position="272"/>
    </location>
</feature>
<dbReference type="PANTHER" id="PTHR31949">
    <property type="entry name" value="GASTRIC MUCIN-LIKE PROTEIN"/>
    <property type="match status" value="1"/>
</dbReference>
<gene>
    <name evidence="2" type="ORF">GSMUA_319550.1</name>
</gene>
<proteinExistence type="predicted"/>
<dbReference type="Proteomes" id="UP000012960">
    <property type="component" value="Unplaced"/>
</dbReference>
<dbReference type="GO" id="GO:0043622">
    <property type="term" value="P:cortical microtubule organization"/>
    <property type="evidence" value="ECO:0000318"/>
    <property type="project" value="GO_Central"/>
</dbReference>
<accession>A0A804KX11</accession>
<keyword evidence="4" id="KW-1185">Reference proteome</keyword>
<feature type="compositionally biased region" description="Low complexity" evidence="1">
    <location>
        <begin position="209"/>
        <end position="223"/>
    </location>
</feature>
<dbReference type="PANTHER" id="PTHR31949:SF3">
    <property type="entry name" value="RUN_FYVE DOMAIN PROTEIN"/>
    <property type="match status" value="1"/>
</dbReference>
<evidence type="ECO:0000256" key="1">
    <source>
        <dbReference type="SAM" id="MobiDB-lite"/>
    </source>
</evidence>
<dbReference type="InParanoid" id="A0A804KX11"/>
<evidence type="ECO:0000313" key="2">
    <source>
        <dbReference type="EMBL" id="CAG1853729.1"/>
    </source>
</evidence>
<evidence type="ECO:0000313" key="4">
    <source>
        <dbReference type="Proteomes" id="UP000012960"/>
    </source>
</evidence>
<feature type="region of interest" description="Disordered" evidence="1">
    <location>
        <begin position="140"/>
        <end position="191"/>
    </location>
</feature>
<dbReference type="EnsemblPlants" id="Ma10_t16630.1">
    <property type="protein sequence ID" value="Ma10_p16630.1"/>
    <property type="gene ID" value="Ma10_g16630"/>
</dbReference>
<feature type="compositionally biased region" description="Polar residues" evidence="1">
    <location>
        <begin position="160"/>
        <end position="173"/>
    </location>
</feature>